<evidence type="ECO:0000256" key="3">
    <source>
        <dbReference type="ARBA" id="ARBA00022833"/>
    </source>
</evidence>
<organism evidence="6">
    <name type="scientific">Echinococcus granulosus</name>
    <name type="common">Hydatid tapeworm</name>
    <dbReference type="NCBI Taxonomy" id="6210"/>
    <lineage>
        <taxon>Eukaryota</taxon>
        <taxon>Metazoa</taxon>
        <taxon>Spiralia</taxon>
        <taxon>Lophotrochozoa</taxon>
        <taxon>Platyhelminthes</taxon>
        <taxon>Cestoda</taxon>
        <taxon>Eucestoda</taxon>
        <taxon>Cyclophyllidea</taxon>
        <taxon>Taeniidae</taxon>
        <taxon>Echinococcus</taxon>
        <taxon>Echinococcus granulosus group</taxon>
    </lineage>
</organism>
<reference evidence="8" key="3">
    <citation type="submission" date="2020-10" db="UniProtKB">
        <authorList>
            <consortium name="WormBaseParasite"/>
        </authorList>
    </citation>
    <scope>IDENTIFICATION</scope>
</reference>
<keyword evidence="3" id="KW-0862">Zinc</keyword>
<evidence type="ECO:0000259" key="5">
    <source>
        <dbReference type="PROSITE" id="PS51800"/>
    </source>
</evidence>
<keyword evidence="2" id="KW-0863">Zinc-finger</keyword>
<name>A0A068WH42_ECHGR</name>
<dbReference type="InterPro" id="IPR051591">
    <property type="entry name" value="UPF0224_FAM112_RNA_Proc"/>
</dbReference>
<evidence type="ECO:0000313" key="7">
    <source>
        <dbReference type="Proteomes" id="UP000492820"/>
    </source>
</evidence>
<dbReference type="PROSITE" id="PS51800">
    <property type="entry name" value="ZF_CHHC_U11_48K"/>
    <property type="match status" value="1"/>
</dbReference>
<evidence type="ECO:0000256" key="4">
    <source>
        <dbReference type="SAM" id="MobiDB-lite"/>
    </source>
</evidence>
<dbReference type="AlphaFoldDB" id="A0A068WH42"/>
<reference evidence="6 7" key="1">
    <citation type="journal article" date="2013" name="Nature">
        <title>The genomes of four tapeworm species reveal adaptations to parasitism.</title>
        <authorList>
            <person name="Tsai I.J."/>
            <person name="Zarowiecki M."/>
            <person name="Holroyd N."/>
            <person name="Garciarrubio A."/>
            <person name="Sanchez-Flores A."/>
            <person name="Brooks K.L."/>
            <person name="Tracey A."/>
            <person name="Bobes R.J."/>
            <person name="Fragoso G."/>
            <person name="Sciutto E."/>
            <person name="Aslett M."/>
            <person name="Beasley H."/>
            <person name="Bennett H.M."/>
            <person name="Cai J."/>
            <person name="Camicia F."/>
            <person name="Clark R."/>
            <person name="Cucher M."/>
            <person name="De Silva N."/>
            <person name="Day T.A."/>
            <person name="Deplazes P."/>
            <person name="Estrada K."/>
            <person name="Fernandez C."/>
            <person name="Holland P.W."/>
            <person name="Hou J."/>
            <person name="Hu S."/>
            <person name="Huckvale T."/>
            <person name="Hung S.S."/>
            <person name="Kamenetzky L."/>
            <person name="Keane J.A."/>
            <person name="Kiss F."/>
            <person name="Koziol U."/>
            <person name="Lambert O."/>
            <person name="Liu K."/>
            <person name="Luo X."/>
            <person name="Luo Y."/>
            <person name="Macchiaroli N."/>
            <person name="Nichol S."/>
            <person name="Paps J."/>
            <person name="Parkinson J."/>
            <person name="Pouchkina-Stantcheva N."/>
            <person name="Riddiford N."/>
            <person name="Rosenzvit M."/>
            <person name="Salinas G."/>
            <person name="Wasmuth J.D."/>
            <person name="Zamanian M."/>
            <person name="Zheng Y."/>
            <person name="Cai X."/>
            <person name="Soberon X."/>
            <person name="Olson P.D."/>
            <person name="Laclette J.P."/>
            <person name="Brehm K."/>
            <person name="Berriman M."/>
            <person name="Garciarrubio A."/>
            <person name="Bobes R.J."/>
            <person name="Fragoso G."/>
            <person name="Sanchez-Flores A."/>
            <person name="Estrada K."/>
            <person name="Cevallos M.A."/>
            <person name="Morett E."/>
            <person name="Gonzalez V."/>
            <person name="Portillo T."/>
            <person name="Ochoa-Leyva A."/>
            <person name="Jose M.V."/>
            <person name="Sciutto E."/>
            <person name="Landa A."/>
            <person name="Jimenez L."/>
            <person name="Valdes V."/>
            <person name="Carrero J.C."/>
            <person name="Larralde C."/>
            <person name="Morales-Montor J."/>
            <person name="Limon-Lason J."/>
            <person name="Soberon X."/>
            <person name="Laclette J.P."/>
        </authorList>
    </citation>
    <scope>NUCLEOTIDE SEQUENCE [LARGE SCALE GENOMIC DNA]</scope>
</reference>
<dbReference type="Proteomes" id="UP000492820">
    <property type="component" value="Unassembled WGS sequence"/>
</dbReference>
<dbReference type="PANTHER" id="PTHR21402:SF10">
    <property type="entry name" value="U11_U12 SMALL NUCLEAR RIBONUCLEOPROTEIN 48 KDA PROTEIN"/>
    <property type="match status" value="1"/>
</dbReference>
<dbReference type="GO" id="GO:0008270">
    <property type="term" value="F:zinc ion binding"/>
    <property type="evidence" value="ECO:0007669"/>
    <property type="project" value="UniProtKB-KW"/>
</dbReference>
<feature type="compositionally biased region" description="Basic and acidic residues" evidence="4">
    <location>
        <begin position="203"/>
        <end position="215"/>
    </location>
</feature>
<dbReference type="Pfam" id="PF05253">
    <property type="entry name" value="zf-U11-48K"/>
    <property type="match status" value="1"/>
</dbReference>
<proteinExistence type="predicted"/>
<dbReference type="EMBL" id="LK028579">
    <property type="protein sequence ID" value="CDS19076.1"/>
    <property type="molecule type" value="Genomic_DNA"/>
</dbReference>
<protein>
    <submittedName>
        <fullName evidence="6 8">U11:u12 small nuclear ribonucleoprotein 48 kDa</fullName>
    </submittedName>
</protein>
<feature type="compositionally biased region" description="Basic and acidic residues" evidence="4">
    <location>
        <begin position="224"/>
        <end position="238"/>
    </location>
</feature>
<feature type="domain" description="CHHC U11-48K-type" evidence="5">
    <location>
        <begin position="24"/>
        <end position="51"/>
    </location>
</feature>
<feature type="compositionally biased region" description="Polar residues" evidence="4">
    <location>
        <begin position="189"/>
        <end position="202"/>
    </location>
</feature>
<dbReference type="OrthoDB" id="69229at2759"/>
<evidence type="ECO:0000256" key="2">
    <source>
        <dbReference type="ARBA" id="ARBA00022771"/>
    </source>
</evidence>
<dbReference type="WBParaSite" id="EgrG_000435600">
    <property type="protein sequence ID" value="EgrG_000435600"/>
    <property type="gene ID" value="EgrG_000435600"/>
</dbReference>
<keyword evidence="6" id="KW-0687">Ribonucleoprotein</keyword>
<evidence type="ECO:0000256" key="1">
    <source>
        <dbReference type="ARBA" id="ARBA00022723"/>
    </source>
</evidence>
<keyword evidence="1" id="KW-0479">Metal-binding</keyword>
<reference evidence="6" key="2">
    <citation type="submission" date="2014-06" db="EMBL/GenBank/DDBJ databases">
        <authorList>
            <person name="Aslett M."/>
        </authorList>
    </citation>
    <scope>NUCLEOTIDE SEQUENCE</scope>
</reference>
<feature type="region of interest" description="Disordered" evidence="4">
    <location>
        <begin position="180"/>
        <end position="238"/>
    </location>
</feature>
<dbReference type="GO" id="GO:1990904">
    <property type="term" value="C:ribonucleoprotein complex"/>
    <property type="evidence" value="ECO:0007669"/>
    <property type="project" value="UniProtKB-KW"/>
</dbReference>
<evidence type="ECO:0000313" key="6">
    <source>
        <dbReference type="EMBL" id="CDS19076.1"/>
    </source>
</evidence>
<evidence type="ECO:0000313" key="8">
    <source>
        <dbReference type="WBParaSite" id="EgrG_000435600"/>
    </source>
</evidence>
<dbReference type="InterPro" id="IPR022776">
    <property type="entry name" value="TRM13/UPF0224_CHHC_Znf_dom"/>
</dbReference>
<dbReference type="PANTHER" id="PTHR21402">
    <property type="entry name" value="GAMETOCYTE SPECIFIC FACTOR 1-RELATED"/>
    <property type="match status" value="1"/>
</dbReference>
<sequence>MNKLENVLTALGWTLSSLERASDSQICPLDKGHLVPRDRLDAHLDKCRLRQRGYSRKEVEALWKYDDKEIRKFSDAGGQSNKSLNLSIPTILNQPEKQPTLGFHKPGHEKGGVSVQELAFVRDLKRRRQSYRGIHTAKKSYIEVLREVIEHHAALLNHSANPDQNLPYPYREDAQDVKLRKTPDRQCRRSNQFSYSCSNSMRTSERHHSRGEQIHRYSPHRSSRHGEQNRSGDRRRWR</sequence>
<gene>
    <name evidence="6" type="ORF">EgrG_000435600</name>
</gene>
<accession>A0A068WH42</accession>